<dbReference type="GO" id="GO:0016746">
    <property type="term" value="F:acyltransferase activity"/>
    <property type="evidence" value="ECO:0007669"/>
    <property type="project" value="InterPro"/>
</dbReference>
<dbReference type="CDD" id="cd04179">
    <property type="entry name" value="DPM_DPG-synthase_like"/>
    <property type="match status" value="1"/>
</dbReference>
<feature type="transmembrane region" description="Helical" evidence="1">
    <location>
        <begin position="248"/>
        <end position="274"/>
    </location>
</feature>
<dbReference type="PANTHER" id="PTHR48090">
    <property type="entry name" value="UNDECAPRENYL-PHOSPHATE 4-DEOXY-4-FORMAMIDO-L-ARABINOSE TRANSFERASE-RELATED"/>
    <property type="match status" value="1"/>
</dbReference>
<proteinExistence type="predicted"/>
<keyword evidence="4" id="KW-1185">Reference proteome</keyword>
<protein>
    <submittedName>
        <fullName evidence="3">Glycosyltransferase, group 2 family protein</fullName>
    </submittedName>
</protein>
<dbReference type="RefSeq" id="WP_018967082.1">
    <property type="nucleotide sequence ID" value="NZ_KB899213.1"/>
</dbReference>
<dbReference type="eggNOG" id="COG0204">
    <property type="taxonomic scope" value="Bacteria"/>
</dbReference>
<dbReference type="InterPro" id="IPR002123">
    <property type="entry name" value="Plipid/glycerol_acylTrfase"/>
</dbReference>
<dbReference type="SMART" id="SM00563">
    <property type="entry name" value="PlsC"/>
    <property type="match status" value="1"/>
</dbReference>
<dbReference type="InterPro" id="IPR050256">
    <property type="entry name" value="Glycosyltransferase_2"/>
</dbReference>
<evidence type="ECO:0000256" key="1">
    <source>
        <dbReference type="SAM" id="Phobius"/>
    </source>
</evidence>
<reference evidence="3 4" key="1">
    <citation type="submission" date="2013-08" db="EMBL/GenBank/DDBJ databases">
        <authorList>
            <person name="Weinstock G."/>
            <person name="Sodergren E."/>
            <person name="Wylie T."/>
            <person name="Fulton L."/>
            <person name="Fulton R."/>
            <person name="Fronick C."/>
            <person name="O'Laughlin M."/>
            <person name="Godfrey J."/>
            <person name="Miner T."/>
            <person name="Herter B."/>
            <person name="Appelbaum E."/>
            <person name="Cordes M."/>
            <person name="Lek S."/>
            <person name="Wollam A."/>
            <person name="Pepin K.H."/>
            <person name="Palsikar V.B."/>
            <person name="Mitreva M."/>
            <person name="Wilson R.K."/>
        </authorList>
    </citation>
    <scope>NUCLEOTIDE SEQUENCE [LARGE SCALE GENOMIC DNA]</scope>
    <source>
        <strain evidence="3 4">ATCC 15930</strain>
    </source>
</reference>
<evidence type="ECO:0000313" key="4">
    <source>
        <dbReference type="Proteomes" id="UP000027442"/>
    </source>
</evidence>
<dbReference type="InterPro" id="IPR029044">
    <property type="entry name" value="Nucleotide-diphossugar_trans"/>
</dbReference>
<organism evidence="3 4">
    <name type="scientific">Hoylesella loescheii DSM 19665 = JCM 12249 = ATCC 15930</name>
    <dbReference type="NCBI Taxonomy" id="1122985"/>
    <lineage>
        <taxon>Bacteria</taxon>
        <taxon>Pseudomonadati</taxon>
        <taxon>Bacteroidota</taxon>
        <taxon>Bacteroidia</taxon>
        <taxon>Bacteroidales</taxon>
        <taxon>Prevotellaceae</taxon>
        <taxon>Hoylesella</taxon>
    </lineage>
</organism>
<keyword evidence="3" id="KW-0808">Transferase</keyword>
<feature type="transmembrane region" description="Helical" evidence="1">
    <location>
        <begin position="222"/>
        <end position="241"/>
    </location>
</feature>
<dbReference type="SUPFAM" id="SSF69593">
    <property type="entry name" value="Glycerol-3-phosphate (1)-acyltransferase"/>
    <property type="match status" value="1"/>
</dbReference>
<dbReference type="HOGENOM" id="CLU_549626_0_0_10"/>
<keyword evidence="1" id="KW-0472">Membrane</keyword>
<dbReference type="CDD" id="cd07989">
    <property type="entry name" value="LPLAT_AGPAT-like"/>
    <property type="match status" value="1"/>
</dbReference>
<comment type="caution">
    <text evidence="3">The sequence shown here is derived from an EMBL/GenBank/DDBJ whole genome shotgun (WGS) entry which is preliminary data.</text>
</comment>
<evidence type="ECO:0000259" key="2">
    <source>
        <dbReference type="SMART" id="SM00563"/>
    </source>
</evidence>
<sequence length="482" mass="54969">MNNSRVCVVIPTYNNAATLSGVVQGVAEYTPNIIVVNDGSTDDTAQLLATHFSELCVVTHPRNRGKGAALLSAFKKAQDMGYTHAITIDADGQHTPTDLPLFFKAIRQAPNAIVVGNRFDAGKFSETNNRNMNGQSKFANRFSNFWFALQTGRRLPDTQTGFRAYPLRLLRWLPLVTSRYESELALLVFAAWHNVRTISIPINVHYPPREERVSHFRPAVDFARISVLNTFLTFFTFVYAIPRKILRVVCTAGVLLLLFVLMFFLQIGMLVYFLSHRVSEAERMGFHALIQRIARTLLRLLPGIKTRFDNPTGEDFMRPAIIVSNHQSHLDLLCILALTPRMVILTKRWVWYNPLYAVAIRFAEYLPVTRNIEDNEKRIASLVKRGYSVMLFPEGTRSASLKVQRFHQGAFYLAQRFQLDIVPVLLYGTGHVLNKRARTLSPGDIVVTTLRRIPLSQFDEGITPRELAKHFRRMYVEELEQD</sequence>
<dbReference type="AlphaFoldDB" id="A0A069QDT7"/>
<dbReference type="PANTHER" id="PTHR48090:SF7">
    <property type="entry name" value="RFBJ PROTEIN"/>
    <property type="match status" value="1"/>
</dbReference>
<name>A0A069QDT7_HOYLO</name>
<dbReference type="SUPFAM" id="SSF53448">
    <property type="entry name" value="Nucleotide-diphospho-sugar transferases"/>
    <property type="match status" value="1"/>
</dbReference>
<gene>
    <name evidence="3" type="ORF">HMPREF1991_02989</name>
</gene>
<dbReference type="PATRIC" id="fig|1122985.7.peg.3091"/>
<keyword evidence="1" id="KW-1133">Transmembrane helix</keyword>
<dbReference type="InterPro" id="IPR001173">
    <property type="entry name" value="Glyco_trans_2-like"/>
</dbReference>
<feature type="domain" description="Phospholipid/glycerol acyltransferase" evidence="2">
    <location>
        <begin position="320"/>
        <end position="429"/>
    </location>
</feature>
<dbReference type="Pfam" id="PF01553">
    <property type="entry name" value="Acyltransferase"/>
    <property type="match status" value="1"/>
</dbReference>
<dbReference type="Gene3D" id="3.90.550.10">
    <property type="entry name" value="Spore Coat Polysaccharide Biosynthesis Protein SpsA, Chain A"/>
    <property type="match status" value="1"/>
</dbReference>
<evidence type="ECO:0000313" key="3">
    <source>
        <dbReference type="EMBL" id="KDR50965.1"/>
    </source>
</evidence>
<dbReference type="Proteomes" id="UP000027442">
    <property type="component" value="Unassembled WGS sequence"/>
</dbReference>
<keyword evidence="1" id="KW-0812">Transmembrane</keyword>
<dbReference type="eggNOG" id="COG1216">
    <property type="taxonomic scope" value="Bacteria"/>
</dbReference>
<accession>A0A069QDT7</accession>
<dbReference type="Pfam" id="PF00535">
    <property type="entry name" value="Glycos_transf_2"/>
    <property type="match status" value="1"/>
</dbReference>
<dbReference type="EMBL" id="JNGW01000129">
    <property type="protein sequence ID" value="KDR50965.1"/>
    <property type="molecule type" value="Genomic_DNA"/>
</dbReference>